<dbReference type="PANTHER" id="PTHR48100:SF15">
    <property type="entry name" value="SEDOHEPTULOSE 1,7-BISPHOSPHATASE"/>
    <property type="match status" value="1"/>
</dbReference>
<name>A0ABV8TSJ9_9ACTN</name>
<organism evidence="2 3">
    <name type="scientific">Salininema proteolyticum</name>
    <dbReference type="NCBI Taxonomy" id="1607685"/>
    <lineage>
        <taxon>Bacteria</taxon>
        <taxon>Bacillati</taxon>
        <taxon>Actinomycetota</taxon>
        <taxon>Actinomycetes</taxon>
        <taxon>Glycomycetales</taxon>
        <taxon>Glycomycetaceae</taxon>
        <taxon>Salininema</taxon>
    </lineage>
</organism>
<evidence type="ECO:0000313" key="2">
    <source>
        <dbReference type="EMBL" id="MFC4333714.1"/>
    </source>
</evidence>
<dbReference type="CDD" id="cd07067">
    <property type="entry name" value="HP_PGM_like"/>
    <property type="match status" value="1"/>
</dbReference>
<dbReference type="SUPFAM" id="SSF53254">
    <property type="entry name" value="Phosphoglycerate mutase-like"/>
    <property type="match status" value="1"/>
</dbReference>
<reference evidence="3" key="1">
    <citation type="journal article" date="2019" name="Int. J. Syst. Evol. Microbiol.">
        <title>The Global Catalogue of Microorganisms (GCM) 10K type strain sequencing project: providing services to taxonomists for standard genome sequencing and annotation.</title>
        <authorList>
            <consortium name="The Broad Institute Genomics Platform"/>
            <consortium name="The Broad Institute Genome Sequencing Center for Infectious Disease"/>
            <person name="Wu L."/>
            <person name="Ma J."/>
        </authorList>
    </citation>
    <scope>NUCLEOTIDE SEQUENCE [LARGE SCALE GENOMIC DNA]</scope>
    <source>
        <strain evidence="3">IBRC-M 10908</strain>
    </source>
</reference>
<evidence type="ECO:0000256" key="1">
    <source>
        <dbReference type="SAM" id="MobiDB-lite"/>
    </source>
</evidence>
<dbReference type="Proteomes" id="UP001595823">
    <property type="component" value="Unassembled WGS sequence"/>
</dbReference>
<dbReference type="Gene3D" id="3.40.50.1240">
    <property type="entry name" value="Phosphoglycerate mutase-like"/>
    <property type="match status" value="1"/>
</dbReference>
<dbReference type="InterPro" id="IPR029033">
    <property type="entry name" value="His_PPase_superfam"/>
</dbReference>
<dbReference type="SMART" id="SM00855">
    <property type="entry name" value="PGAM"/>
    <property type="match status" value="1"/>
</dbReference>
<comment type="caution">
    <text evidence="2">The sequence shown here is derived from an EMBL/GenBank/DDBJ whole genome shotgun (WGS) entry which is preliminary data.</text>
</comment>
<gene>
    <name evidence="2" type="ORF">ACFPET_00685</name>
</gene>
<protein>
    <submittedName>
        <fullName evidence="2">Histidine phosphatase family protein</fullName>
    </submittedName>
</protein>
<dbReference type="InterPro" id="IPR013078">
    <property type="entry name" value="His_Pase_superF_clade-1"/>
</dbReference>
<evidence type="ECO:0000313" key="3">
    <source>
        <dbReference type="Proteomes" id="UP001595823"/>
    </source>
</evidence>
<dbReference type="RefSeq" id="WP_380617448.1">
    <property type="nucleotide sequence ID" value="NZ_JBHSDK010000001.1"/>
</dbReference>
<dbReference type="PANTHER" id="PTHR48100">
    <property type="entry name" value="BROAD-SPECIFICITY PHOSPHATASE YOR283W-RELATED"/>
    <property type="match status" value="1"/>
</dbReference>
<dbReference type="InterPro" id="IPR050275">
    <property type="entry name" value="PGM_Phosphatase"/>
</dbReference>
<accession>A0ABV8TSJ9</accession>
<dbReference type="Pfam" id="PF00300">
    <property type="entry name" value="His_Phos_1"/>
    <property type="match status" value="1"/>
</dbReference>
<keyword evidence="3" id="KW-1185">Reference proteome</keyword>
<feature type="region of interest" description="Disordered" evidence="1">
    <location>
        <begin position="198"/>
        <end position="233"/>
    </location>
</feature>
<feature type="compositionally biased region" description="Basic and acidic residues" evidence="1">
    <location>
        <begin position="200"/>
        <end position="219"/>
    </location>
</feature>
<proteinExistence type="predicted"/>
<sequence length="233" mass="25163">MGEIVLLRHGETEWSHDGRHTSVTDIELTAGGRSEAASVAPLLRHWRFVAVWSSPRKRALDTAHLAGLNTDDIRVDLAEWAYGDAEGKTRGQVSETEPSWNLWTSGGIGPGGETPDQVAARADRLIFDAEPLLAEGDVAFVSHSHFLRVLAARWLGGEPQFGAHLQLGTGSVSALGYEHGIHAITLWDLTPRLLGVAPARPEDEKRAEEDENGEPHNADAPDWGGDSSFAGEV</sequence>
<dbReference type="EMBL" id="JBHSDK010000001">
    <property type="protein sequence ID" value="MFC4333714.1"/>
    <property type="molecule type" value="Genomic_DNA"/>
</dbReference>